<evidence type="ECO:0000256" key="2">
    <source>
        <dbReference type="ARBA" id="ARBA00022729"/>
    </source>
</evidence>
<dbReference type="EC" id="3.2.1.22" evidence="5"/>
<protein>
    <recommendedName>
        <fullName evidence="5">Alpha-galactosidase</fullName>
        <ecNumber evidence="5">3.2.1.22</ecNumber>
    </recommendedName>
    <alternativeName>
        <fullName evidence="5">Melibiase</fullName>
    </alternativeName>
</protein>
<dbReference type="Proteomes" id="UP000749040">
    <property type="component" value="Unassembled WGS sequence"/>
</dbReference>
<evidence type="ECO:0000313" key="11">
    <source>
        <dbReference type="Proteomes" id="UP000749040"/>
    </source>
</evidence>
<keyword evidence="7" id="KW-0812">Transmembrane</keyword>
<dbReference type="PANTHER" id="PTHR11452:SF33">
    <property type="entry name" value="ALPHA-GALACTOSIDASE 2"/>
    <property type="match status" value="1"/>
</dbReference>
<dbReference type="Pfam" id="PF16499">
    <property type="entry name" value="Melibiase_2"/>
    <property type="match status" value="2"/>
</dbReference>
<evidence type="ECO:0000256" key="5">
    <source>
        <dbReference type="RuleBase" id="RU361168"/>
    </source>
</evidence>
<keyword evidence="4 5" id="KW-0326">Glycosidase</keyword>
<evidence type="ECO:0000313" key="10">
    <source>
        <dbReference type="EMBL" id="MBM9503647.1"/>
    </source>
</evidence>
<feature type="domain" description="Alpha-galactosidase NEW3" evidence="8">
    <location>
        <begin position="523"/>
        <end position="597"/>
    </location>
</feature>
<sequence length="802" mass="82838">MSLSTDHRPSAGGDRPDAQGRLRIRTPFRGSDRARARSTAPGTPFATRVRRRLVALGAAGLLVAAGVTATAGATAAPAQAEDNGVGAKPALGWSSWSFVRHDPTAQTIEATARAMKDSGLASVGYQYVNVDDFWYPCPGGQGPAVDEYGRWATDTAKFPSQGSENGIQAVADYVHSLGLKFGLYVTPGISKQAVAANTPIEGTPYHAQDIATTAGEANYNCGGMVGIDYTKPGAQEFIDSWAKQFAGWGVDYVKIDGVGTPDVQDVQAWSQALRGTGRPIHLELSNGLDINNAATWNKLSNGWRTGGDIECYCGPNGSSYPLTTWSSISSRFDQVAAWAPYGGPGGFNDYDSLEVGNGANDGLTLDERKTQMSLWSLAASPLMLGTDLTHLDPADLALLKNTDVLAVDQDAIDAHRVSRDGNTQVFAKTEQNGDTIVGLFNTGSGSRVVSASAAALGLPAAPDYSVQDLWNHTTTESGGTVAAAVPSHGVALFRVHALAKVSASLAPSTTVSLSGLDAPTQQATTTVTESFTDYGARPVKNVRLDLTAPAGATVAPSSGARYGSVPAGGTAQFSFTVTAASGSGLWDSAPVTATVTYDDRSGTGGQATAADTITVGSPVAAPYKTYASTAAGFSQSGTQLGIRAQGADVYGGTDEYGAVYLHGAEHDGSTTVVKVGAQTNTDAWAKAGIMVRNDITNASSSPGFVILAVTPGNGYALQWDSNGDGQLDSNQSHATVTYPSWLKLVRAGTTYTGYWSTDGSTWNLVGSVSVPPAAATQDVGVFATAHAAGTTGEADFDAFSTS</sequence>
<dbReference type="Pfam" id="PF17801">
    <property type="entry name" value="Melibiase_C"/>
    <property type="match status" value="1"/>
</dbReference>
<dbReference type="EMBL" id="JADKYB010000002">
    <property type="protein sequence ID" value="MBM9503647.1"/>
    <property type="molecule type" value="Genomic_DNA"/>
</dbReference>
<dbReference type="InterPro" id="IPR013320">
    <property type="entry name" value="ConA-like_dom_sf"/>
</dbReference>
<dbReference type="SUPFAM" id="SSF51445">
    <property type="entry name" value="(Trans)glycosidases"/>
    <property type="match status" value="1"/>
</dbReference>
<evidence type="ECO:0000256" key="4">
    <source>
        <dbReference type="ARBA" id="ARBA00023295"/>
    </source>
</evidence>
<dbReference type="InterPro" id="IPR018905">
    <property type="entry name" value="A-galactase_NEW3"/>
</dbReference>
<dbReference type="SUPFAM" id="SSF51011">
    <property type="entry name" value="Glycosyl hydrolase domain"/>
    <property type="match status" value="1"/>
</dbReference>
<organism evidence="10 11">
    <name type="scientific">Actinacidiphila acididurans</name>
    <dbReference type="NCBI Taxonomy" id="2784346"/>
    <lineage>
        <taxon>Bacteria</taxon>
        <taxon>Bacillati</taxon>
        <taxon>Actinomycetota</taxon>
        <taxon>Actinomycetes</taxon>
        <taxon>Kitasatosporales</taxon>
        <taxon>Streptomycetaceae</taxon>
        <taxon>Actinacidiphila</taxon>
    </lineage>
</organism>
<name>A0ABS2TLG0_9ACTN</name>
<dbReference type="InterPro" id="IPR002241">
    <property type="entry name" value="Glyco_hydro_27"/>
</dbReference>
<evidence type="ECO:0000256" key="3">
    <source>
        <dbReference type="ARBA" id="ARBA00022801"/>
    </source>
</evidence>
<evidence type="ECO:0000256" key="1">
    <source>
        <dbReference type="ARBA" id="ARBA00009743"/>
    </source>
</evidence>
<dbReference type="Gene3D" id="3.20.20.70">
    <property type="entry name" value="Aldolase class I"/>
    <property type="match status" value="1"/>
</dbReference>
<comment type="caution">
    <text evidence="10">The sequence shown here is derived from an EMBL/GenBank/DDBJ whole genome shotgun (WGS) entry which is preliminary data.</text>
</comment>
<keyword evidence="2" id="KW-0732">Signal</keyword>
<dbReference type="InterPro" id="IPR041233">
    <property type="entry name" value="Melibiase_C"/>
</dbReference>
<evidence type="ECO:0000259" key="8">
    <source>
        <dbReference type="Pfam" id="PF10633"/>
    </source>
</evidence>
<dbReference type="SUPFAM" id="SSF49899">
    <property type="entry name" value="Concanavalin A-like lectins/glucanases"/>
    <property type="match status" value="1"/>
</dbReference>
<feature type="compositionally biased region" description="Basic and acidic residues" evidence="6">
    <location>
        <begin position="1"/>
        <end position="20"/>
    </location>
</feature>
<dbReference type="PANTHER" id="PTHR11452">
    <property type="entry name" value="ALPHA-GALACTOSIDASE/ALPHA-N-ACETYLGALACTOSAMINIDASE"/>
    <property type="match status" value="1"/>
</dbReference>
<dbReference type="Gene3D" id="2.60.40.1180">
    <property type="entry name" value="Golgi alpha-mannosidase II"/>
    <property type="match status" value="1"/>
</dbReference>
<evidence type="ECO:0000256" key="7">
    <source>
        <dbReference type="SAM" id="Phobius"/>
    </source>
</evidence>
<keyword evidence="11" id="KW-1185">Reference proteome</keyword>
<proteinExistence type="inferred from homology"/>
<feature type="region of interest" description="Disordered" evidence="6">
    <location>
        <begin position="1"/>
        <end position="42"/>
    </location>
</feature>
<keyword evidence="7" id="KW-0472">Membrane</keyword>
<dbReference type="InterPro" id="IPR013780">
    <property type="entry name" value="Glyco_hydro_b"/>
</dbReference>
<keyword evidence="5" id="KW-1015">Disulfide bond</keyword>
<dbReference type="InterPro" id="IPR013785">
    <property type="entry name" value="Aldolase_TIM"/>
</dbReference>
<keyword evidence="3 5" id="KW-0378">Hydrolase</keyword>
<reference evidence="10 11" key="1">
    <citation type="submission" date="2021-01" db="EMBL/GenBank/DDBJ databases">
        <title>Streptomyces acididurans sp. nov., isolated from a peat swamp forest soil.</title>
        <authorList>
            <person name="Chantavorakit T."/>
            <person name="Duangmal K."/>
        </authorList>
    </citation>
    <scope>NUCLEOTIDE SEQUENCE [LARGE SCALE GENOMIC DNA]</scope>
    <source>
        <strain evidence="10 11">KK5PA1</strain>
    </source>
</reference>
<dbReference type="Gene3D" id="2.60.120.200">
    <property type="match status" value="1"/>
</dbReference>
<dbReference type="InterPro" id="IPR017853">
    <property type="entry name" value="GH"/>
</dbReference>
<evidence type="ECO:0000256" key="6">
    <source>
        <dbReference type="SAM" id="MobiDB-lite"/>
    </source>
</evidence>
<keyword evidence="7" id="KW-1133">Transmembrane helix</keyword>
<comment type="catalytic activity">
    <reaction evidence="5">
        <text>Hydrolysis of terminal, non-reducing alpha-D-galactose residues in alpha-D-galactosides, including galactose oligosaccharides, galactomannans and galactolipids.</text>
        <dbReference type="EC" id="3.2.1.22"/>
    </reaction>
</comment>
<comment type="similarity">
    <text evidence="1 5">Belongs to the glycosyl hydrolase 27 family.</text>
</comment>
<evidence type="ECO:0000259" key="9">
    <source>
        <dbReference type="Pfam" id="PF17801"/>
    </source>
</evidence>
<accession>A0ABS2TLG0</accession>
<dbReference type="Pfam" id="PF10633">
    <property type="entry name" value="NPCBM_assoc"/>
    <property type="match status" value="1"/>
</dbReference>
<dbReference type="CDD" id="cd14792">
    <property type="entry name" value="GH27"/>
    <property type="match status" value="1"/>
</dbReference>
<dbReference type="RefSeq" id="WP_205355521.1">
    <property type="nucleotide sequence ID" value="NZ_JADKYB010000002.1"/>
</dbReference>
<feature type="domain" description="Alpha galactosidase C-terminal" evidence="9">
    <location>
        <begin position="420"/>
        <end position="495"/>
    </location>
</feature>
<dbReference type="PRINTS" id="PR00740">
    <property type="entry name" value="GLHYDRLASE27"/>
</dbReference>
<gene>
    <name evidence="10" type="ORF">ITX44_03695</name>
</gene>
<feature type="transmembrane region" description="Helical" evidence="7">
    <location>
        <begin position="53"/>
        <end position="73"/>
    </location>
</feature>